<reference evidence="1 2" key="1">
    <citation type="journal article" date="2019" name="Nat. Med.">
        <title>A library of human gut bacterial isolates paired with longitudinal multiomics data enables mechanistic microbiome research.</title>
        <authorList>
            <person name="Poyet M."/>
            <person name="Groussin M."/>
            <person name="Gibbons S.M."/>
            <person name="Avila-Pacheco J."/>
            <person name="Jiang X."/>
            <person name="Kearney S.M."/>
            <person name="Perrotta A.R."/>
            <person name="Berdy B."/>
            <person name="Zhao S."/>
            <person name="Lieberman T.D."/>
            <person name="Swanson P.K."/>
            <person name="Smith M."/>
            <person name="Roesemann S."/>
            <person name="Alexander J.E."/>
            <person name="Rich S.A."/>
            <person name="Livny J."/>
            <person name="Vlamakis H."/>
            <person name="Clish C."/>
            <person name="Bullock K."/>
            <person name="Deik A."/>
            <person name="Scott J."/>
            <person name="Pierce K.A."/>
            <person name="Xavier R.J."/>
            <person name="Alm E.J."/>
        </authorList>
    </citation>
    <scope>NUCLEOTIDE SEQUENCE [LARGE SCALE GENOMIC DNA]</scope>
    <source>
        <strain evidence="1 2">BIOML-A10</strain>
    </source>
</reference>
<comment type="caution">
    <text evidence="1">The sequence shown here is derived from an EMBL/GenBank/DDBJ whole genome shotgun (WGS) entry which is preliminary data.</text>
</comment>
<accession>A0A7J4XKX7</accession>
<dbReference type="AlphaFoldDB" id="A0A7J4XKX7"/>
<dbReference type="EMBL" id="VWMK01000005">
    <property type="protein sequence ID" value="KAA3767438.1"/>
    <property type="molecule type" value="Genomic_DNA"/>
</dbReference>
<evidence type="ECO:0000313" key="2">
    <source>
        <dbReference type="Proteomes" id="UP000422221"/>
    </source>
</evidence>
<evidence type="ECO:0000313" key="1">
    <source>
        <dbReference type="EMBL" id="KAA3767438.1"/>
    </source>
</evidence>
<dbReference type="Gene3D" id="3.90.930.1">
    <property type="match status" value="1"/>
</dbReference>
<organism evidence="1 2">
    <name type="scientific">Bacteroides salyersiae</name>
    <dbReference type="NCBI Taxonomy" id="291644"/>
    <lineage>
        <taxon>Bacteria</taxon>
        <taxon>Pseudomonadati</taxon>
        <taxon>Bacteroidota</taxon>
        <taxon>Bacteroidia</taxon>
        <taxon>Bacteroidales</taxon>
        <taxon>Bacteroidaceae</taxon>
        <taxon>Bacteroides</taxon>
    </lineage>
</organism>
<protein>
    <recommendedName>
        <fullName evidence="3">RHS repeat protein</fullName>
    </recommendedName>
</protein>
<name>A0A7J4XKX7_9BACE</name>
<dbReference type="RefSeq" id="WP_130059533.1">
    <property type="nucleotide sequence ID" value="NZ_JADNPJ010000018.1"/>
</dbReference>
<gene>
    <name evidence="1" type="ORF">F3F73_06870</name>
</gene>
<sequence length="570" mass="66251">MIKKSLSLVAIFIISMTIGTSQLMAQKQDRVGKLLKFLSDNEIEKFQKGREKLDEKTAQTFAAEVELMDIMTRLWTQPDSKSAIDYYPAYAKAVKGSLPAICNETEIDFGPLRDRTNSVITEILDASNDKLSLSKQLIEGAKNGKYPIPQAQMDIFYKTREDALMKDLEEKSSTAKCENYFNEFPEGKYKVQFMSEYNQLLYNSVKRAPTHANFKNFFDNITLNRYYNGMSNRKYTPEVRALYDDYLFSMIQQAGALASKKQCIDEYENAVYLEEGKRKHTVELEYTKDSVDYELMKPEINSSSKLELIQGFLLTHKYREFRDKAHELRSQFEDSVIWITPSSTKYYKKGMLMKSEAKLNNKITTEVYSYLPNGKPAGIDITSGNMQFHTSFFYDAQDRCAQEIQINTKTKKEIYKRERTFNAGGTVQSDSLKYTDGKLILRSYNRQGKLIEEKEYHKDVMLSSTVHQYDSKGEKVKSQYVLPLPKNPLPTQISSRTDVYEYDKYGYLTKIVSTQILVNNEKRICSQYFMYDEYGNQIDSDMYYEYDPTGQWIRKTAKNNPEITEQKVVK</sequence>
<evidence type="ECO:0008006" key="3">
    <source>
        <dbReference type="Google" id="ProtNLM"/>
    </source>
</evidence>
<proteinExistence type="predicted"/>
<dbReference type="Proteomes" id="UP000422221">
    <property type="component" value="Unassembled WGS sequence"/>
</dbReference>